<evidence type="ECO:0000256" key="2">
    <source>
        <dbReference type="SAM" id="Phobius"/>
    </source>
</evidence>
<reference evidence="3" key="1">
    <citation type="journal article" date="2020" name="Fungal Divers.">
        <title>Resolving the Mortierellaceae phylogeny through synthesis of multi-gene phylogenetics and phylogenomics.</title>
        <authorList>
            <person name="Vandepol N."/>
            <person name="Liber J."/>
            <person name="Desiro A."/>
            <person name="Na H."/>
            <person name="Kennedy M."/>
            <person name="Barry K."/>
            <person name="Grigoriev I.V."/>
            <person name="Miller A.N."/>
            <person name="O'Donnell K."/>
            <person name="Stajich J.E."/>
            <person name="Bonito G."/>
        </authorList>
    </citation>
    <scope>NUCLEOTIDE SEQUENCE</scope>
    <source>
        <strain evidence="3">NVP60</strain>
    </source>
</reference>
<dbReference type="Proteomes" id="UP000823405">
    <property type="component" value="Unassembled WGS sequence"/>
</dbReference>
<keyword evidence="2" id="KW-0472">Membrane</keyword>
<organism evidence="3 4">
    <name type="scientific">Linnemannia gamsii</name>
    <dbReference type="NCBI Taxonomy" id="64522"/>
    <lineage>
        <taxon>Eukaryota</taxon>
        <taxon>Fungi</taxon>
        <taxon>Fungi incertae sedis</taxon>
        <taxon>Mucoromycota</taxon>
        <taxon>Mortierellomycotina</taxon>
        <taxon>Mortierellomycetes</taxon>
        <taxon>Mortierellales</taxon>
        <taxon>Mortierellaceae</taxon>
        <taxon>Linnemannia</taxon>
    </lineage>
</organism>
<keyword evidence="4" id="KW-1185">Reference proteome</keyword>
<gene>
    <name evidence="3" type="ORF">BGZ97_011908</name>
</gene>
<keyword evidence="2" id="KW-0812">Transmembrane</keyword>
<evidence type="ECO:0000313" key="4">
    <source>
        <dbReference type="Proteomes" id="UP000823405"/>
    </source>
</evidence>
<evidence type="ECO:0000256" key="1">
    <source>
        <dbReference type="SAM" id="MobiDB-lite"/>
    </source>
</evidence>
<proteinExistence type="predicted"/>
<dbReference type="EMBL" id="JAAAIN010000723">
    <property type="protein sequence ID" value="KAG0311375.1"/>
    <property type="molecule type" value="Genomic_DNA"/>
</dbReference>
<protein>
    <submittedName>
        <fullName evidence="3">Uncharacterized protein</fullName>
    </submittedName>
</protein>
<accession>A0A9P6R6M3</accession>
<dbReference type="AlphaFoldDB" id="A0A9P6R6M3"/>
<feature type="compositionally biased region" description="Low complexity" evidence="1">
    <location>
        <begin position="120"/>
        <end position="138"/>
    </location>
</feature>
<feature type="region of interest" description="Disordered" evidence="1">
    <location>
        <begin position="117"/>
        <end position="201"/>
    </location>
</feature>
<evidence type="ECO:0000313" key="3">
    <source>
        <dbReference type="EMBL" id="KAG0311375.1"/>
    </source>
</evidence>
<dbReference type="OrthoDB" id="2444114at2759"/>
<name>A0A9P6R6M3_9FUNG</name>
<feature type="compositionally biased region" description="Polar residues" evidence="1">
    <location>
        <begin position="178"/>
        <end position="201"/>
    </location>
</feature>
<keyword evidence="2" id="KW-1133">Transmembrane helix</keyword>
<sequence>MEISQRLYRSQDNTPCRHRLTFSLMTTSTLLLTFSLILLSTLITPSLALPVKLEPRRNPWTIGLGLRGGSIGVSLGGNNLLNFHHRPRNLDKRATLEPGTQAAENEAVVSSLLEKRSDLAGPPASGADADAGDSTSGDRLLGAPGRGRFHIWPIDPSKSRPLNNDSGTGSGLEKRQHTPGTSPGSGGNYNKNDPFSRRTVT</sequence>
<comment type="caution">
    <text evidence="3">The sequence shown here is derived from an EMBL/GenBank/DDBJ whole genome shotgun (WGS) entry which is preliminary data.</text>
</comment>
<feature type="transmembrane region" description="Helical" evidence="2">
    <location>
        <begin position="20"/>
        <end position="44"/>
    </location>
</feature>